<evidence type="ECO:0000256" key="1">
    <source>
        <dbReference type="ARBA" id="ARBA00004123"/>
    </source>
</evidence>
<dbReference type="VEuPathDB" id="FungiDB:MGL_1860"/>
<dbReference type="Pfam" id="PF00400">
    <property type="entry name" value="WD40"/>
    <property type="match status" value="5"/>
</dbReference>
<dbReference type="GO" id="GO:0000398">
    <property type="term" value="P:mRNA splicing, via spliceosome"/>
    <property type="evidence" value="ECO:0007669"/>
    <property type="project" value="InterPro"/>
</dbReference>
<dbReference type="OMA" id="VQVYDHH"/>
<dbReference type="InterPro" id="IPR020472">
    <property type="entry name" value="WD40_PAC1"/>
</dbReference>
<dbReference type="PROSITE" id="PS50294">
    <property type="entry name" value="WD_REPEATS_REGION"/>
    <property type="match status" value="4"/>
</dbReference>
<evidence type="ECO:0000313" key="12">
    <source>
        <dbReference type="Proteomes" id="UP000008837"/>
    </source>
</evidence>
<organism evidence="11 12">
    <name type="scientific">Malassezia globosa (strain ATCC MYA-4612 / CBS 7966)</name>
    <name type="common">Dandruff-associated fungus</name>
    <dbReference type="NCBI Taxonomy" id="425265"/>
    <lineage>
        <taxon>Eukaryota</taxon>
        <taxon>Fungi</taxon>
        <taxon>Dikarya</taxon>
        <taxon>Basidiomycota</taxon>
        <taxon>Ustilaginomycotina</taxon>
        <taxon>Malasseziomycetes</taxon>
        <taxon>Malasseziales</taxon>
        <taxon>Malasseziaceae</taxon>
        <taxon>Malassezia</taxon>
    </lineage>
</organism>
<dbReference type="InterPro" id="IPR036322">
    <property type="entry name" value="WD40_repeat_dom_sf"/>
</dbReference>
<evidence type="ECO:0000256" key="3">
    <source>
        <dbReference type="ARBA" id="ARBA00022664"/>
    </source>
</evidence>
<dbReference type="GO" id="GO:0071013">
    <property type="term" value="C:catalytic step 2 spliceosome"/>
    <property type="evidence" value="ECO:0007669"/>
    <property type="project" value="InterPro"/>
</dbReference>
<keyword evidence="4" id="KW-0747">Spliceosome</keyword>
<dbReference type="FunFam" id="2.130.10.10:FF:000034">
    <property type="entry name" value="Pre-mRNA-processing factor 17, putative"/>
    <property type="match status" value="1"/>
</dbReference>
<dbReference type="Gene3D" id="2.130.10.10">
    <property type="entry name" value="YVTN repeat-like/Quinoprotein amine dehydrogenase"/>
    <property type="match status" value="1"/>
</dbReference>
<keyword evidence="2 9" id="KW-0853">WD repeat</keyword>
<keyword evidence="7" id="KW-0539">Nucleus</keyword>
<dbReference type="PROSITE" id="PS50082">
    <property type="entry name" value="WD_REPEATS_2"/>
    <property type="match status" value="5"/>
</dbReference>
<feature type="repeat" description="WD" evidence="9">
    <location>
        <begin position="420"/>
        <end position="452"/>
    </location>
</feature>
<dbReference type="OrthoDB" id="10257301at2759"/>
<dbReference type="PRINTS" id="PR00320">
    <property type="entry name" value="GPROTEINBRPT"/>
</dbReference>
<gene>
    <name evidence="11" type="ORF">MGL_1860</name>
</gene>
<keyword evidence="3" id="KW-0507">mRNA processing</keyword>
<evidence type="ECO:0000256" key="8">
    <source>
        <dbReference type="ARBA" id="ARBA00068146"/>
    </source>
</evidence>
<dbReference type="PANTHER" id="PTHR43979:SF1">
    <property type="entry name" value="PRE-MRNA-PROCESSING FACTOR 17"/>
    <property type="match status" value="1"/>
</dbReference>
<accession>A8Q1Y9</accession>
<keyword evidence="12" id="KW-1185">Reference proteome</keyword>
<protein>
    <recommendedName>
        <fullName evidence="8">Pre-mRNA-processing factor 17</fullName>
    </recommendedName>
</protein>
<dbReference type="KEGG" id="mgl:MGL_1860"/>
<evidence type="ECO:0000313" key="11">
    <source>
        <dbReference type="EMBL" id="EDP43647.1"/>
    </source>
</evidence>
<dbReference type="GeneID" id="5855168"/>
<dbReference type="SUPFAM" id="SSF50978">
    <property type="entry name" value="WD40 repeat-like"/>
    <property type="match status" value="1"/>
</dbReference>
<sequence length="583" mass="64879">MHAVDRRKDDDDSVGDDDDDDDDLPDSNDAFGLKNTLDSERTTRVPERALDATDTAPIVTEHTSAVTQQPASEPLSHTPAATKTLSGTVESTTISDFDFRNQHRTFELFGYARNPSESAAGTASTNSQAFVGDRAAAQSMGGATAAELRGTTADTRHASRQMRRKRKGRTGNASIVDGDGAYVGPWGGWEDEAPRTEFVPAPNTHIGPTEEELRAAHAAAEKRRKDAAALERRRLLDVSHGTEKSIFHGESLYDYQGRTYLHIPTDTDVNLRGEPGSSESFLPEYCIHTFTGHTKGITVLRLFPQSGHLALSASMDTKIKLWDVYHERKCLRTFLGHSNAIRDVTFSNDGHRFLSASYDGQVKLWDAETGACVAAKSFGDVPICVRFHPDEDKQHMFLVGTNDRRIVQYDLRADEITQEYNEHQGPVNTITFVDHNRRFVSTSDDKSLRAWDYDIPVPIKLVADPLMHSMPAVTLHPTQRWLACQAMNNSITVYSAENFKPRKKAFRGHTTAGFACQVGFSPDGRFLSSGDSQGDLVFWDWKSGKQLKRLHTHKDVVIAHEWLPHETSKVLTGSWDGLIKLWT</sequence>
<evidence type="ECO:0000256" key="5">
    <source>
        <dbReference type="ARBA" id="ARBA00022737"/>
    </source>
</evidence>
<feature type="region of interest" description="Disordered" evidence="10">
    <location>
        <begin position="141"/>
        <end position="176"/>
    </location>
</feature>
<dbReference type="RefSeq" id="XP_001730861.1">
    <property type="nucleotide sequence ID" value="XM_001730809.1"/>
</dbReference>
<dbReference type="Proteomes" id="UP000008837">
    <property type="component" value="Unassembled WGS sequence"/>
</dbReference>
<feature type="compositionally biased region" description="Acidic residues" evidence="10">
    <location>
        <begin position="11"/>
        <end position="26"/>
    </location>
</feature>
<dbReference type="InterPro" id="IPR001680">
    <property type="entry name" value="WD40_rpt"/>
</dbReference>
<dbReference type="CDD" id="cd00200">
    <property type="entry name" value="WD40"/>
    <property type="match status" value="1"/>
</dbReference>
<dbReference type="PROSITE" id="PS00678">
    <property type="entry name" value="WD_REPEATS_1"/>
    <property type="match status" value="1"/>
</dbReference>
<dbReference type="AlphaFoldDB" id="A8Q1Y9"/>
<feature type="compositionally biased region" description="Basic residues" evidence="10">
    <location>
        <begin position="158"/>
        <end position="169"/>
    </location>
</feature>
<dbReference type="InterPro" id="IPR019775">
    <property type="entry name" value="WD40_repeat_CS"/>
</dbReference>
<dbReference type="PANTHER" id="PTHR43979">
    <property type="entry name" value="PRE-MRNA-PROCESSING FACTOR 17"/>
    <property type="match status" value="1"/>
</dbReference>
<feature type="compositionally biased region" description="Basic and acidic residues" evidence="10">
    <location>
        <begin position="37"/>
        <end position="51"/>
    </location>
</feature>
<keyword evidence="6" id="KW-0508">mRNA splicing</keyword>
<dbReference type="FunCoup" id="A8Q1Y9">
    <property type="interactions" value="470"/>
</dbReference>
<name>A8Q1Y9_MALGO</name>
<dbReference type="InterPro" id="IPR032847">
    <property type="entry name" value="PRPF17"/>
</dbReference>
<dbReference type="InParanoid" id="A8Q1Y9"/>
<reference evidence="11 12" key="1">
    <citation type="journal article" date="2007" name="Proc. Natl. Acad. Sci. U.S.A.">
        <title>Dandruff-associated Malassezia genomes reveal convergent and divergent virulence traits shared with plant and human fungal pathogens.</title>
        <authorList>
            <person name="Xu J."/>
            <person name="Saunders C.W."/>
            <person name="Hu P."/>
            <person name="Grant R.A."/>
            <person name="Boekhout T."/>
            <person name="Kuramae E.E."/>
            <person name="Kronstad J.W."/>
            <person name="Deangelis Y.M."/>
            <person name="Reeder N.L."/>
            <person name="Johnstone K.R."/>
            <person name="Leland M."/>
            <person name="Fieno A.M."/>
            <person name="Begley W.M."/>
            <person name="Sun Y."/>
            <person name="Lacey M.P."/>
            <person name="Chaudhary T."/>
            <person name="Keough T."/>
            <person name="Chu L."/>
            <person name="Sears R."/>
            <person name="Yuan B."/>
            <person name="Dawson T.L.Jr."/>
        </authorList>
    </citation>
    <scope>NUCLEOTIDE SEQUENCE [LARGE SCALE GENOMIC DNA]</scope>
    <source>
        <strain evidence="12">ATCC MYA-4612 / CBS 7966</strain>
    </source>
</reference>
<evidence type="ECO:0000256" key="4">
    <source>
        <dbReference type="ARBA" id="ARBA00022728"/>
    </source>
</evidence>
<evidence type="ECO:0000256" key="6">
    <source>
        <dbReference type="ARBA" id="ARBA00023187"/>
    </source>
</evidence>
<dbReference type="EMBL" id="AAYY01000006">
    <property type="protein sequence ID" value="EDP43647.1"/>
    <property type="molecule type" value="Genomic_DNA"/>
</dbReference>
<evidence type="ECO:0000256" key="2">
    <source>
        <dbReference type="ARBA" id="ARBA00022574"/>
    </source>
</evidence>
<feature type="repeat" description="WD" evidence="9">
    <location>
        <begin position="290"/>
        <end position="324"/>
    </location>
</feature>
<feature type="repeat" description="WD" evidence="9">
    <location>
        <begin position="550"/>
        <end position="583"/>
    </location>
</feature>
<feature type="repeat" description="WD" evidence="9">
    <location>
        <begin position="334"/>
        <end position="375"/>
    </location>
</feature>
<dbReference type="InterPro" id="IPR015943">
    <property type="entry name" value="WD40/YVTN_repeat-like_dom_sf"/>
</dbReference>
<keyword evidence="5" id="KW-0677">Repeat</keyword>
<dbReference type="SMART" id="SM00320">
    <property type="entry name" value="WD40"/>
    <property type="match status" value="6"/>
</dbReference>
<evidence type="ECO:0000256" key="7">
    <source>
        <dbReference type="ARBA" id="ARBA00023242"/>
    </source>
</evidence>
<comment type="caution">
    <text evidence="11">The sequence shown here is derived from an EMBL/GenBank/DDBJ whole genome shotgun (WGS) entry which is preliminary data.</text>
</comment>
<dbReference type="GO" id="GO:0003729">
    <property type="term" value="F:mRNA binding"/>
    <property type="evidence" value="ECO:0007669"/>
    <property type="project" value="TreeGrafter"/>
</dbReference>
<dbReference type="STRING" id="425265.A8Q1Y9"/>
<evidence type="ECO:0000256" key="9">
    <source>
        <dbReference type="PROSITE-ProRule" id="PRU00221"/>
    </source>
</evidence>
<evidence type="ECO:0000256" key="10">
    <source>
        <dbReference type="SAM" id="MobiDB-lite"/>
    </source>
</evidence>
<feature type="compositionally biased region" description="Basic and acidic residues" evidence="10">
    <location>
        <begin position="1"/>
        <end position="10"/>
    </location>
</feature>
<feature type="repeat" description="WD" evidence="9">
    <location>
        <begin position="518"/>
        <end position="549"/>
    </location>
</feature>
<comment type="subcellular location">
    <subcellularLocation>
        <location evidence="1">Nucleus</location>
    </subcellularLocation>
</comment>
<feature type="region of interest" description="Disordered" evidence="10">
    <location>
        <begin position="1"/>
        <end position="58"/>
    </location>
</feature>
<proteinExistence type="predicted"/>